<gene>
    <name evidence="9" type="ORF">F6X38_19920</name>
</gene>
<protein>
    <recommendedName>
        <fullName evidence="11">General secretion pathway protein D</fullName>
    </recommendedName>
</protein>
<evidence type="ECO:0000313" key="10">
    <source>
        <dbReference type="Proteomes" id="UP000432089"/>
    </source>
</evidence>
<dbReference type="InterPro" id="IPR004846">
    <property type="entry name" value="T2SS/T3SS_dom"/>
</dbReference>
<comment type="similarity">
    <text evidence="4">Belongs to the bacterial secretin family.</text>
</comment>
<sequence length="796" mass="83348">MTDPSMPTRVFATNAAPRAGRRTVRAAFVPTLLSCALALGGCVAGADDLLTVEGAGSTTPRLQNNEPVRRASNPRIDRLNSVGAVANAKSFSAFVGPQRIDYVPDTSLLNKDVSDLQAAGAKTFDPAAEVTVDFQGATLDFVLKQLLGGALGVNYIAPDNLGGKVDFRTEKPIPKLRVLDVVRDILGRNNLLIRYANGVYHVGSREVIEAMQENASAGARGEDDRRIVKLGKGNAAEVIAIASKMLPPSVGLVTTSSPNTVIVQANAAEAESTERLLRSLSQMATGEKTVAILPLAQSEPTAVAQKLSEFYAATVRGDETPVTVVPLEAQRAVLVGTPDRQLMASIRLLVEQLDRSVADVSSLRVIPLTHLRAEEIAPQLAQSFGGTAAPIAAAAPEPRRGIEQRASRSRLFPRFQQQAPDVDNEDGTSLQAPGPAGVFLPGAVAGPRPDAGTLNARGTRRGGEGAGGENDGGDAEFQQASARGGGGGQGAASPAAEEVRIIPDARNNSVLVYSSYRTYARMVEVVKALDVPQSQVVIEATVLEVELNDELSSGVAFFLQSNGFAVGSGSPGTIGAQSGGIIGFAGSVGNFTVQAVLRALQDVTGVKVVSSPYLTVVNGQPARLVIGDQIPFATASQSSNNLGNVTVTREVEILDTGVVMEITPDIHADNSVDLKINQSVSSPVASTTGDDLTPTISTRDIQSQVLVQSGRTILLGGMIQDRLASQTSKVPGLGDTPVIGNLFKQKAKQARRTELVVLITPRVSRETNEIEAITRQIQSSLVGNSGIQQASMVVKP</sequence>
<evidence type="ECO:0000256" key="6">
    <source>
        <dbReference type="SAM" id="MobiDB-lite"/>
    </source>
</evidence>
<evidence type="ECO:0000256" key="4">
    <source>
        <dbReference type="RuleBase" id="RU004003"/>
    </source>
</evidence>
<feature type="region of interest" description="Disordered" evidence="6">
    <location>
        <begin position="418"/>
        <end position="492"/>
    </location>
</feature>
<dbReference type="InterPro" id="IPR050810">
    <property type="entry name" value="Bact_Secretion_Sys_Channel"/>
</dbReference>
<dbReference type="GO" id="GO:0015627">
    <property type="term" value="C:type II protein secretion system complex"/>
    <property type="evidence" value="ECO:0007669"/>
    <property type="project" value="TreeGrafter"/>
</dbReference>
<evidence type="ECO:0000256" key="5">
    <source>
        <dbReference type="RuleBase" id="RU004004"/>
    </source>
</evidence>
<keyword evidence="2" id="KW-0732">Signal</keyword>
<comment type="subcellular location">
    <subcellularLocation>
        <location evidence="5">Cell outer membrane</location>
    </subcellularLocation>
    <subcellularLocation>
        <location evidence="1">Membrane</location>
    </subcellularLocation>
</comment>
<proteinExistence type="inferred from homology"/>
<evidence type="ECO:0000256" key="1">
    <source>
        <dbReference type="ARBA" id="ARBA00004370"/>
    </source>
</evidence>
<dbReference type="AlphaFoldDB" id="A0A7V7TUX2"/>
<keyword evidence="5" id="KW-0813">Transport</keyword>
<dbReference type="PANTHER" id="PTHR30332:SF24">
    <property type="entry name" value="SECRETIN GSPD-RELATED"/>
    <property type="match status" value="1"/>
</dbReference>
<comment type="caution">
    <text evidence="9">The sequence shown here is derived from an EMBL/GenBank/DDBJ whole genome shotgun (WGS) entry which is preliminary data.</text>
</comment>
<evidence type="ECO:0008006" key="11">
    <source>
        <dbReference type="Google" id="ProtNLM"/>
    </source>
</evidence>
<dbReference type="GO" id="GO:0009279">
    <property type="term" value="C:cell outer membrane"/>
    <property type="evidence" value="ECO:0007669"/>
    <property type="project" value="UniProtKB-SubCell"/>
</dbReference>
<dbReference type="EMBL" id="VZDO01000020">
    <property type="protein sequence ID" value="KAB0676841.1"/>
    <property type="molecule type" value="Genomic_DNA"/>
</dbReference>
<name>A0A7V7TUX2_9HYPH</name>
<dbReference type="InterPro" id="IPR038591">
    <property type="entry name" value="NolW-like_sf"/>
</dbReference>
<reference evidence="9 10" key="1">
    <citation type="submission" date="2019-09" db="EMBL/GenBank/DDBJ databases">
        <title>YIM 132180 draft genome.</title>
        <authorList>
            <person name="Zhang K."/>
        </authorList>
    </citation>
    <scope>NUCLEOTIDE SEQUENCE [LARGE SCALE GENOMIC DNA]</scope>
    <source>
        <strain evidence="9 10">YIM 132180</strain>
    </source>
</reference>
<keyword evidence="3" id="KW-0472">Membrane</keyword>
<keyword evidence="10" id="KW-1185">Reference proteome</keyword>
<dbReference type="PRINTS" id="PR00811">
    <property type="entry name" value="BCTERIALGSPD"/>
</dbReference>
<evidence type="ECO:0000259" key="7">
    <source>
        <dbReference type="Pfam" id="PF00263"/>
    </source>
</evidence>
<evidence type="ECO:0000313" key="9">
    <source>
        <dbReference type="EMBL" id="KAB0676841.1"/>
    </source>
</evidence>
<evidence type="ECO:0000259" key="8">
    <source>
        <dbReference type="Pfam" id="PF03958"/>
    </source>
</evidence>
<dbReference type="Pfam" id="PF03958">
    <property type="entry name" value="Secretin_N"/>
    <property type="match status" value="1"/>
</dbReference>
<dbReference type="Gene3D" id="3.30.1370.120">
    <property type="match status" value="2"/>
</dbReference>
<dbReference type="Proteomes" id="UP000432089">
    <property type="component" value="Unassembled WGS sequence"/>
</dbReference>
<evidence type="ECO:0000256" key="2">
    <source>
        <dbReference type="ARBA" id="ARBA00022729"/>
    </source>
</evidence>
<dbReference type="InterPro" id="IPR005644">
    <property type="entry name" value="NolW-like"/>
</dbReference>
<feature type="domain" description="Type II/III secretion system secretin-like" evidence="7">
    <location>
        <begin position="599"/>
        <end position="763"/>
    </location>
</feature>
<organism evidence="9 10">
    <name type="scientific">Plantimonas leprariae</name>
    <dbReference type="NCBI Taxonomy" id="2615207"/>
    <lineage>
        <taxon>Bacteria</taxon>
        <taxon>Pseudomonadati</taxon>
        <taxon>Pseudomonadota</taxon>
        <taxon>Alphaproteobacteria</taxon>
        <taxon>Hyphomicrobiales</taxon>
        <taxon>Aurantimonadaceae</taxon>
        <taxon>Plantimonas</taxon>
    </lineage>
</organism>
<dbReference type="GO" id="GO:0009306">
    <property type="term" value="P:protein secretion"/>
    <property type="evidence" value="ECO:0007669"/>
    <property type="project" value="InterPro"/>
</dbReference>
<accession>A0A7V7TUX2</accession>
<dbReference type="Pfam" id="PF00263">
    <property type="entry name" value="Secretin"/>
    <property type="match status" value="1"/>
</dbReference>
<dbReference type="PANTHER" id="PTHR30332">
    <property type="entry name" value="PROBABLE GENERAL SECRETION PATHWAY PROTEIN D"/>
    <property type="match status" value="1"/>
</dbReference>
<evidence type="ECO:0000256" key="3">
    <source>
        <dbReference type="ARBA" id="ARBA00023136"/>
    </source>
</evidence>
<feature type="domain" description="NolW-like" evidence="8">
    <location>
        <begin position="364"/>
        <end position="535"/>
    </location>
</feature>
<dbReference type="InterPro" id="IPR001775">
    <property type="entry name" value="GspD/PilQ"/>
</dbReference>